<organism evidence="2 3">
    <name type="scientific">Mycena rosella</name>
    <name type="common">Pink bonnet</name>
    <name type="synonym">Agaricus rosellus</name>
    <dbReference type="NCBI Taxonomy" id="1033263"/>
    <lineage>
        <taxon>Eukaryota</taxon>
        <taxon>Fungi</taxon>
        <taxon>Dikarya</taxon>
        <taxon>Basidiomycota</taxon>
        <taxon>Agaricomycotina</taxon>
        <taxon>Agaricomycetes</taxon>
        <taxon>Agaricomycetidae</taxon>
        <taxon>Agaricales</taxon>
        <taxon>Marasmiineae</taxon>
        <taxon>Mycenaceae</taxon>
        <taxon>Mycena</taxon>
    </lineage>
</organism>
<dbReference type="AlphaFoldDB" id="A0AAD7DRV1"/>
<reference evidence="2" key="1">
    <citation type="submission" date="2023-03" db="EMBL/GenBank/DDBJ databases">
        <title>Massive genome expansion in bonnet fungi (Mycena s.s.) driven by repeated elements and novel gene families across ecological guilds.</title>
        <authorList>
            <consortium name="Lawrence Berkeley National Laboratory"/>
            <person name="Harder C.B."/>
            <person name="Miyauchi S."/>
            <person name="Viragh M."/>
            <person name="Kuo A."/>
            <person name="Thoen E."/>
            <person name="Andreopoulos B."/>
            <person name="Lu D."/>
            <person name="Skrede I."/>
            <person name="Drula E."/>
            <person name="Henrissat B."/>
            <person name="Morin E."/>
            <person name="Kohler A."/>
            <person name="Barry K."/>
            <person name="LaButti K."/>
            <person name="Morin E."/>
            <person name="Salamov A."/>
            <person name="Lipzen A."/>
            <person name="Mereny Z."/>
            <person name="Hegedus B."/>
            <person name="Baldrian P."/>
            <person name="Stursova M."/>
            <person name="Weitz H."/>
            <person name="Taylor A."/>
            <person name="Grigoriev I.V."/>
            <person name="Nagy L.G."/>
            <person name="Martin F."/>
            <person name="Kauserud H."/>
        </authorList>
    </citation>
    <scope>NUCLEOTIDE SEQUENCE</scope>
    <source>
        <strain evidence="2">CBHHK067</strain>
    </source>
</reference>
<feature type="region of interest" description="Disordered" evidence="1">
    <location>
        <begin position="35"/>
        <end position="149"/>
    </location>
</feature>
<feature type="compositionally biased region" description="Basic and acidic residues" evidence="1">
    <location>
        <begin position="93"/>
        <end position="113"/>
    </location>
</feature>
<dbReference type="Proteomes" id="UP001221757">
    <property type="component" value="Unassembled WGS sequence"/>
</dbReference>
<proteinExistence type="predicted"/>
<evidence type="ECO:0000313" key="2">
    <source>
        <dbReference type="EMBL" id="KAJ7698293.1"/>
    </source>
</evidence>
<protein>
    <submittedName>
        <fullName evidence="2">Uncharacterized protein</fullName>
    </submittedName>
</protein>
<keyword evidence="3" id="KW-1185">Reference proteome</keyword>
<dbReference type="EMBL" id="JARKIE010000026">
    <property type="protein sequence ID" value="KAJ7698293.1"/>
    <property type="molecule type" value="Genomic_DNA"/>
</dbReference>
<evidence type="ECO:0000313" key="3">
    <source>
        <dbReference type="Proteomes" id="UP001221757"/>
    </source>
</evidence>
<accession>A0AAD7DRV1</accession>
<feature type="compositionally biased region" description="Basic and acidic residues" evidence="1">
    <location>
        <begin position="139"/>
        <end position="149"/>
    </location>
</feature>
<sequence>MARSRYGPTWNRAGYLALDGLHSSRWADVAELTYETKEPQGARNSGAACGGRTTDGSGTTKAHGMRARTRVGAGLAGSTAGRNDGGAACGGGGERREASGERAGPRAPEEDASRSLTSRAGAGGHGATCANKHVASRGGDPRRQGEFGI</sequence>
<name>A0AAD7DRV1_MYCRO</name>
<gene>
    <name evidence="2" type="ORF">B0H17DRAFT_1129819</name>
</gene>
<evidence type="ECO:0000256" key="1">
    <source>
        <dbReference type="SAM" id="MobiDB-lite"/>
    </source>
</evidence>
<feature type="compositionally biased region" description="Gly residues" evidence="1">
    <location>
        <begin position="83"/>
        <end position="92"/>
    </location>
</feature>
<comment type="caution">
    <text evidence="2">The sequence shown here is derived from an EMBL/GenBank/DDBJ whole genome shotgun (WGS) entry which is preliminary data.</text>
</comment>